<dbReference type="EMBL" id="UZAF01016794">
    <property type="protein sequence ID" value="VDO34008.1"/>
    <property type="molecule type" value="Genomic_DNA"/>
</dbReference>
<dbReference type="WBParaSite" id="HPLM_0000815501-mRNA-1">
    <property type="protein sequence ID" value="HPLM_0000815501-mRNA-1"/>
    <property type="gene ID" value="HPLM_0000815501"/>
</dbReference>
<proteinExistence type="predicted"/>
<dbReference type="SMART" id="SM01408">
    <property type="entry name" value="ING"/>
    <property type="match status" value="1"/>
</dbReference>
<dbReference type="CDD" id="cd16859">
    <property type="entry name" value="ING_ING4_5"/>
    <property type="match status" value="1"/>
</dbReference>
<keyword evidence="4" id="KW-1185">Reference proteome</keyword>
<protein>
    <submittedName>
        <fullName evidence="5">ING domain-containing protein</fullName>
    </submittedName>
</protein>
<dbReference type="OrthoDB" id="5411773at2759"/>
<dbReference type="InterPro" id="IPR024610">
    <property type="entry name" value="ING_N_histone-binding"/>
</dbReference>
<feature type="coiled-coil region" evidence="1">
    <location>
        <begin position="19"/>
        <end position="46"/>
    </location>
</feature>
<reference evidence="3 4" key="2">
    <citation type="submission" date="2018-11" db="EMBL/GenBank/DDBJ databases">
        <authorList>
            <consortium name="Pathogen Informatics"/>
        </authorList>
    </citation>
    <scope>NUCLEOTIDE SEQUENCE [LARGE SCALE GENOMIC DNA]</scope>
    <source>
        <strain evidence="3 4">MHpl1</strain>
    </source>
</reference>
<evidence type="ECO:0000313" key="4">
    <source>
        <dbReference type="Proteomes" id="UP000268014"/>
    </source>
</evidence>
<sequence>MTEELVKCMKEMEYLPFFLKERAEKIREIDEEVKQLSSKIERELISDMDTLLQFSMEEKTKLHNETMDLYAEIDRLSEQKVKLTTEMYEVVNRHAREMDEKIANAEAMCKKLKEASLKPAVNTDEPVYCSCKQAVRQKPYDYSPCTDMNISPVLLNRRR</sequence>
<dbReference type="Pfam" id="PF12998">
    <property type="entry name" value="ING"/>
    <property type="match status" value="1"/>
</dbReference>
<feature type="coiled-coil region" evidence="1">
    <location>
        <begin position="88"/>
        <end position="115"/>
    </location>
</feature>
<reference evidence="5" key="1">
    <citation type="submission" date="2017-02" db="UniProtKB">
        <authorList>
            <consortium name="WormBaseParasite"/>
        </authorList>
    </citation>
    <scope>IDENTIFICATION</scope>
</reference>
<name>A0A0N4WCC3_HAEPC</name>
<evidence type="ECO:0000259" key="2">
    <source>
        <dbReference type="SMART" id="SM01408"/>
    </source>
</evidence>
<dbReference type="STRING" id="6290.A0A0N4WCC3"/>
<gene>
    <name evidence="3" type="ORF">HPLM_LOCUS8147</name>
</gene>
<evidence type="ECO:0000313" key="3">
    <source>
        <dbReference type="EMBL" id="VDO34008.1"/>
    </source>
</evidence>
<dbReference type="AlphaFoldDB" id="A0A0N4WCC3"/>
<dbReference type="Gene3D" id="6.10.140.1740">
    <property type="match status" value="1"/>
</dbReference>
<accession>A0A0N4WCC3</accession>
<evidence type="ECO:0000313" key="5">
    <source>
        <dbReference type="WBParaSite" id="HPLM_0000815501-mRNA-1"/>
    </source>
</evidence>
<organism evidence="5">
    <name type="scientific">Haemonchus placei</name>
    <name type="common">Barber's pole worm</name>
    <dbReference type="NCBI Taxonomy" id="6290"/>
    <lineage>
        <taxon>Eukaryota</taxon>
        <taxon>Metazoa</taxon>
        <taxon>Ecdysozoa</taxon>
        <taxon>Nematoda</taxon>
        <taxon>Chromadorea</taxon>
        <taxon>Rhabditida</taxon>
        <taxon>Rhabditina</taxon>
        <taxon>Rhabditomorpha</taxon>
        <taxon>Strongyloidea</taxon>
        <taxon>Trichostrongylidae</taxon>
        <taxon>Haemonchus</taxon>
    </lineage>
</organism>
<keyword evidence="1" id="KW-0175">Coiled coil</keyword>
<feature type="domain" description="Inhibitor of growth protein N-terminal histone-binding" evidence="2">
    <location>
        <begin position="4"/>
        <end position="105"/>
    </location>
</feature>
<evidence type="ECO:0000256" key="1">
    <source>
        <dbReference type="SAM" id="Coils"/>
    </source>
</evidence>
<dbReference type="Proteomes" id="UP000268014">
    <property type="component" value="Unassembled WGS sequence"/>
</dbReference>